<dbReference type="EMBL" id="VYXQ01000011">
    <property type="protein sequence ID" value="KAA9367625.1"/>
    <property type="molecule type" value="Genomic_DNA"/>
</dbReference>
<dbReference type="KEGG" id="och:CES85_1474"/>
<evidence type="ECO:0000256" key="1">
    <source>
        <dbReference type="SAM" id="MobiDB-lite"/>
    </source>
</evidence>
<keyword evidence="6" id="KW-1185">Reference proteome</keyword>
<feature type="region of interest" description="Disordered" evidence="1">
    <location>
        <begin position="53"/>
        <end position="74"/>
    </location>
</feature>
<reference evidence="3 5" key="1">
    <citation type="submission" date="2017-07" db="EMBL/GenBank/DDBJ databases">
        <title>Phylogenetic study on the rhizospheric bacterium Ochrobactrum sp. A44.</title>
        <authorList>
            <person name="Krzyzanowska D.M."/>
            <person name="Ossowicki A."/>
            <person name="Rajewska M."/>
            <person name="Maciag T."/>
            <person name="Kaczynski Z."/>
            <person name="Czerwicka M."/>
            <person name="Jafra S."/>
        </authorList>
    </citation>
    <scope>NUCLEOTIDE SEQUENCE [LARGE SCALE GENOMIC DNA]</scope>
    <source>
        <strain evidence="3 5">A44</strain>
    </source>
</reference>
<keyword evidence="2" id="KW-0812">Transmembrane</keyword>
<organism evidence="3 5">
    <name type="scientific">Ochrobactrum quorumnocens</name>
    <dbReference type="NCBI Taxonomy" id="271865"/>
    <lineage>
        <taxon>Bacteria</taxon>
        <taxon>Pseudomonadati</taxon>
        <taxon>Pseudomonadota</taxon>
        <taxon>Alphaproteobacteria</taxon>
        <taxon>Hyphomicrobiales</taxon>
        <taxon>Brucellaceae</taxon>
        <taxon>Brucella/Ochrobactrum group</taxon>
        <taxon>Ochrobactrum</taxon>
    </lineage>
</organism>
<dbReference type="OrthoDB" id="8455311at2"/>
<accession>A0A248UGU5</accession>
<dbReference type="EMBL" id="CP022604">
    <property type="protein sequence ID" value="ASV85884.1"/>
    <property type="molecule type" value="Genomic_DNA"/>
</dbReference>
<dbReference type="Proteomes" id="UP000215256">
    <property type="component" value="Chromosome 1"/>
</dbReference>
<proteinExistence type="predicted"/>
<evidence type="ECO:0000313" key="6">
    <source>
        <dbReference type="Proteomes" id="UP000327108"/>
    </source>
</evidence>
<evidence type="ECO:0000313" key="3">
    <source>
        <dbReference type="EMBL" id="ASV85884.1"/>
    </source>
</evidence>
<protein>
    <submittedName>
        <fullName evidence="3">Uncharacterized protein</fullName>
    </submittedName>
</protein>
<dbReference type="AlphaFoldDB" id="A0A248UGU5"/>
<keyword evidence="2" id="KW-0472">Membrane</keyword>
<name>A0A248UGU5_9HYPH</name>
<evidence type="ECO:0000256" key="2">
    <source>
        <dbReference type="SAM" id="Phobius"/>
    </source>
</evidence>
<sequence>MIKGTNNKDQHTDRHRQHGFMLFVTCVLSFAAFMFAVDLSALGNEASRNTPKSMAAQQVADAPAIPARQQSTPVPQPMRAVLAEAIAAKIKAAYPDGNGAGLSVLPSDLAFFDTKPVEAAITNTILRLSRGTHASVRAPPVSA</sequence>
<keyword evidence="2" id="KW-1133">Transmembrane helix</keyword>
<evidence type="ECO:0000313" key="5">
    <source>
        <dbReference type="Proteomes" id="UP000215256"/>
    </source>
</evidence>
<evidence type="ECO:0000313" key="4">
    <source>
        <dbReference type="EMBL" id="KAA9367625.1"/>
    </source>
</evidence>
<reference evidence="4 6" key="2">
    <citation type="submission" date="2019-09" db="EMBL/GenBank/DDBJ databases">
        <title>Biological control of the noxious weed angled onion (Allium triquetrum) thwarted by endophytic bacteria in Victoria, Australia.</title>
        <authorList>
            <person name="Tehranchian P."/>
            <person name="Adair R.J."/>
            <person name="Van T.H."/>
            <person name="Morrison P.D."/>
            <person name="Williams H."/>
            <person name="Lawrie A.C."/>
        </authorList>
    </citation>
    <scope>NUCLEOTIDE SEQUENCE [LARGE SCALE GENOMIC DNA]</scope>
    <source>
        <strain evidence="4 6">RPTAtOch1</strain>
    </source>
</reference>
<feature type="transmembrane region" description="Helical" evidence="2">
    <location>
        <begin position="20"/>
        <end position="42"/>
    </location>
</feature>
<dbReference type="Proteomes" id="UP000327108">
    <property type="component" value="Unassembled WGS sequence"/>
</dbReference>
<gene>
    <name evidence="3" type="ORF">CES85_1474</name>
    <name evidence="4" type="ORF">F3W84_12970</name>
</gene>